<evidence type="ECO:0000256" key="3">
    <source>
        <dbReference type="ARBA" id="ARBA00022692"/>
    </source>
</evidence>
<proteinExistence type="predicted"/>
<comment type="caution">
    <text evidence="8">The sequence shown here is derived from an EMBL/GenBank/DDBJ whole genome shotgun (WGS) entry which is preliminary data.</text>
</comment>
<accession>A0A4R7Z864</accession>
<evidence type="ECO:0000256" key="2">
    <source>
        <dbReference type="ARBA" id="ARBA00022618"/>
    </source>
</evidence>
<keyword evidence="9" id="KW-1185">Reference proteome</keyword>
<feature type="domain" description="POTRA" evidence="7">
    <location>
        <begin position="68"/>
        <end position="135"/>
    </location>
</feature>
<dbReference type="OrthoDB" id="1770260at2"/>
<dbReference type="Pfam" id="PF08478">
    <property type="entry name" value="POTRA_1"/>
    <property type="match status" value="1"/>
</dbReference>
<evidence type="ECO:0000313" key="8">
    <source>
        <dbReference type="EMBL" id="TDW08372.1"/>
    </source>
</evidence>
<keyword evidence="1" id="KW-1003">Cell membrane</keyword>
<organism evidence="8 9">
    <name type="scientific">Breznakia blatticola</name>
    <dbReference type="NCBI Taxonomy" id="1754012"/>
    <lineage>
        <taxon>Bacteria</taxon>
        <taxon>Bacillati</taxon>
        <taxon>Bacillota</taxon>
        <taxon>Erysipelotrichia</taxon>
        <taxon>Erysipelotrichales</taxon>
        <taxon>Erysipelotrichaceae</taxon>
        <taxon>Breznakia</taxon>
    </lineage>
</organism>
<dbReference type="InterPro" id="IPR050487">
    <property type="entry name" value="FtsQ_DivIB"/>
</dbReference>
<dbReference type="Proteomes" id="UP000294743">
    <property type="component" value="Unassembled WGS sequence"/>
</dbReference>
<evidence type="ECO:0000256" key="4">
    <source>
        <dbReference type="ARBA" id="ARBA00022989"/>
    </source>
</evidence>
<sequence>MARKRHLEDLDDTIDLDGVLRKDEQEIRRDNVLKNRRKRKLRRKRLKRFSIVILIVVIIGYMVSDFSNIRVMKVNNNVIYTQQEILKKANLSYDSKMIMHPGMWIEHKLKEDEFIDDVSVSKNYLTGAIYIDVTEAKVIGHYEEDGKSYVLLANGKSVEMKDNQLALISSPYIKDLNKTQRADLANMLAQIDAENLALISEIRYYKTSYDDNMLELVMSDGHIVRSSYDGLALLKNYRKILEGLNDKLRCINIQESSNSVFTSNCD</sequence>
<dbReference type="PANTHER" id="PTHR37820:SF1">
    <property type="entry name" value="CELL DIVISION PROTEIN FTSQ"/>
    <property type="match status" value="1"/>
</dbReference>
<keyword evidence="2 8" id="KW-0132">Cell division</keyword>
<dbReference type="AlphaFoldDB" id="A0A4R7Z864"/>
<evidence type="ECO:0000256" key="6">
    <source>
        <dbReference type="SAM" id="Phobius"/>
    </source>
</evidence>
<evidence type="ECO:0000256" key="1">
    <source>
        <dbReference type="ARBA" id="ARBA00022475"/>
    </source>
</evidence>
<keyword evidence="6" id="KW-0472">Membrane</keyword>
<evidence type="ECO:0000259" key="7">
    <source>
        <dbReference type="Pfam" id="PF08478"/>
    </source>
</evidence>
<protein>
    <submittedName>
        <fullName evidence="8">Cell division septal protein FtsQ</fullName>
    </submittedName>
</protein>
<keyword evidence="5" id="KW-0131">Cell cycle</keyword>
<keyword evidence="4 6" id="KW-1133">Transmembrane helix</keyword>
<dbReference type="GO" id="GO:0005886">
    <property type="term" value="C:plasma membrane"/>
    <property type="evidence" value="ECO:0007669"/>
    <property type="project" value="TreeGrafter"/>
</dbReference>
<dbReference type="Gene3D" id="3.40.50.10960">
    <property type="match status" value="1"/>
</dbReference>
<dbReference type="InterPro" id="IPR013685">
    <property type="entry name" value="POTRA_FtsQ_type"/>
</dbReference>
<name>A0A4R7Z864_9FIRM</name>
<dbReference type="EMBL" id="SODD01000072">
    <property type="protein sequence ID" value="TDW08372.1"/>
    <property type="molecule type" value="Genomic_DNA"/>
</dbReference>
<dbReference type="RefSeq" id="WP_134171408.1">
    <property type="nucleotide sequence ID" value="NZ_SODD01000072.1"/>
</dbReference>
<gene>
    <name evidence="8" type="ORF">EDD63_1723</name>
</gene>
<evidence type="ECO:0000313" key="9">
    <source>
        <dbReference type="Proteomes" id="UP000294743"/>
    </source>
</evidence>
<feature type="transmembrane region" description="Helical" evidence="6">
    <location>
        <begin position="46"/>
        <end position="63"/>
    </location>
</feature>
<reference evidence="8 9" key="1">
    <citation type="submission" date="2019-03" db="EMBL/GenBank/DDBJ databases">
        <title>Genomic Encyclopedia of Type Strains, Phase IV (KMG-IV): sequencing the most valuable type-strain genomes for metagenomic binning, comparative biology and taxonomic classification.</title>
        <authorList>
            <person name="Goeker M."/>
        </authorList>
    </citation>
    <scope>NUCLEOTIDE SEQUENCE [LARGE SCALE GENOMIC DNA]</scope>
    <source>
        <strain evidence="8 9">DSM 28867</strain>
    </source>
</reference>
<evidence type="ECO:0000256" key="5">
    <source>
        <dbReference type="ARBA" id="ARBA00023306"/>
    </source>
</evidence>
<dbReference type="PANTHER" id="PTHR37820">
    <property type="entry name" value="CELL DIVISION PROTEIN DIVIB"/>
    <property type="match status" value="1"/>
</dbReference>
<keyword evidence="3 6" id="KW-0812">Transmembrane</keyword>
<dbReference type="GO" id="GO:0051301">
    <property type="term" value="P:cell division"/>
    <property type="evidence" value="ECO:0007669"/>
    <property type="project" value="UniProtKB-KW"/>
</dbReference>